<gene>
    <name evidence="6" type="ORF">K431DRAFT_281618</name>
</gene>
<dbReference type="PIRSF" id="PIRSF015753">
    <property type="entry name" value="GST"/>
    <property type="match status" value="1"/>
</dbReference>
<dbReference type="InterPro" id="IPR047047">
    <property type="entry name" value="GST_Omega-like_C"/>
</dbReference>
<dbReference type="Pfam" id="PF13409">
    <property type="entry name" value="GST_N_2"/>
    <property type="match status" value="1"/>
</dbReference>
<dbReference type="AlphaFoldDB" id="A0A9P4QCF0"/>
<dbReference type="SUPFAM" id="SSF52833">
    <property type="entry name" value="Thioredoxin-like"/>
    <property type="match status" value="1"/>
</dbReference>
<evidence type="ECO:0000256" key="1">
    <source>
        <dbReference type="PIRSR" id="PIRSR015753-1"/>
    </source>
</evidence>
<organism evidence="6 7">
    <name type="scientific">Polychaeton citri CBS 116435</name>
    <dbReference type="NCBI Taxonomy" id="1314669"/>
    <lineage>
        <taxon>Eukaryota</taxon>
        <taxon>Fungi</taxon>
        <taxon>Dikarya</taxon>
        <taxon>Ascomycota</taxon>
        <taxon>Pezizomycotina</taxon>
        <taxon>Dothideomycetes</taxon>
        <taxon>Dothideomycetidae</taxon>
        <taxon>Capnodiales</taxon>
        <taxon>Capnodiaceae</taxon>
        <taxon>Polychaeton</taxon>
    </lineage>
</organism>
<dbReference type="PROSITE" id="PS50405">
    <property type="entry name" value="GST_CTER"/>
    <property type="match status" value="1"/>
</dbReference>
<feature type="domain" description="GST C-terminal" evidence="5">
    <location>
        <begin position="169"/>
        <end position="301"/>
    </location>
</feature>
<protein>
    <submittedName>
        <fullName evidence="6">Glutathione S-transferase</fullName>
    </submittedName>
</protein>
<accession>A0A9P4QCF0</accession>
<evidence type="ECO:0000256" key="4">
    <source>
        <dbReference type="SAM" id="MobiDB-lite"/>
    </source>
</evidence>
<dbReference type="EMBL" id="MU003770">
    <property type="protein sequence ID" value="KAF2724667.1"/>
    <property type="molecule type" value="Genomic_DNA"/>
</dbReference>
<dbReference type="PANTHER" id="PTHR32419:SF25">
    <property type="entry name" value="GLUTATHIONE S-TRANSFERASE (EUROFUNG)"/>
    <property type="match status" value="1"/>
</dbReference>
<reference evidence="6" key="1">
    <citation type="journal article" date="2020" name="Stud. Mycol.">
        <title>101 Dothideomycetes genomes: a test case for predicting lifestyles and emergence of pathogens.</title>
        <authorList>
            <person name="Haridas S."/>
            <person name="Albert R."/>
            <person name="Binder M."/>
            <person name="Bloem J."/>
            <person name="Labutti K."/>
            <person name="Salamov A."/>
            <person name="Andreopoulos B."/>
            <person name="Baker S."/>
            <person name="Barry K."/>
            <person name="Bills G."/>
            <person name="Bluhm B."/>
            <person name="Cannon C."/>
            <person name="Castanera R."/>
            <person name="Culley D."/>
            <person name="Daum C."/>
            <person name="Ezra D."/>
            <person name="Gonzalez J."/>
            <person name="Henrissat B."/>
            <person name="Kuo A."/>
            <person name="Liang C."/>
            <person name="Lipzen A."/>
            <person name="Lutzoni F."/>
            <person name="Magnuson J."/>
            <person name="Mondo S."/>
            <person name="Nolan M."/>
            <person name="Ohm R."/>
            <person name="Pangilinan J."/>
            <person name="Park H.-J."/>
            <person name="Ramirez L."/>
            <person name="Alfaro M."/>
            <person name="Sun H."/>
            <person name="Tritt A."/>
            <person name="Yoshinaga Y."/>
            <person name="Zwiers L.-H."/>
            <person name="Turgeon B."/>
            <person name="Goodwin S."/>
            <person name="Spatafora J."/>
            <person name="Crous P."/>
            <person name="Grigoriev I."/>
        </authorList>
    </citation>
    <scope>NUCLEOTIDE SEQUENCE</scope>
    <source>
        <strain evidence="6">CBS 116435</strain>
    </source>
</reference>
<feature type="binding site" evidence="2">
    <location>
        <position position="85"/>
    </location>
    <ligand>
        <name>glutathione</name>
        <dbReference type="ChEBI" id="CHEBI:57925"/>
    </ligand>
</feature>
<sequence length="325" mass="37341">MGSEPAKDVRDVTDKDGHFRRKPSQFRNHISREPGSKFAPEKDRYALYINLGCPWAHRTNIVRSLKSLEDIIQLIVMGNMGPEGWVFDGKYGSMPKDPLYGFTKLKDLYLKADPNYDGRYLVPTLWDKKLETIVSNESSEIIRMLYTEFDDLLPEELREANKPGGGLLPSAHKGEIDEQNEWVYEMINNAVYRTGFATSQEAYDENVKVLFKGLDRMEEVLKASEGPFIFGRYLTEADVRLYTTIARFDVAYYTIFRCNLKMIRHDYPYIQKWFQHVYFDQSPDETKGAFKATTHFEIAKVGYAGAAKLAVIPMGPEPLMVPLKG</sequence>
<feature type="binding site" evidence="2">
    <location>
        <begin position="119"/>
        <end position="122"/>
    </location>
    <ligand>
        <name>glutathione</name>
        <dbReference type="ChEBI" id="CHEBI:57925"/>
    </ligand>
</feature>
<evidence type="ECO:0000256" key="3">
    <source>
        <dbReference type="PIRSR" id="PIRSR015753-3"/>
    </source>
</evidence>
<dbReference type="GO" id="GO:0005737">
    <property type="term" value="C:cytoplasm"/>
    <property type="evidence" value="ECO:0007669"/>
    <property type="project" value="TreeGrafter"/>
</dbReference>
<dbReference type="SFLD" id="SFLDG01206">
    <property type="entry name" value="Xi.1"/>
    <property type="match status" value="1"/>
</dbReference>
<dbReference type="GO" id="GO:0004364">
    <property type="term" value="F:glutathione transferase activity"/>
    <property type="evidence" value="ECO:0007669"/>
    <property type="project" value="InterPro"/>
</dbReference>
<feature type="compositionally biased region" description="Basic and acidic residues" evidence="4">
    <location>
        <begin position="1"/>
        <end position="17"/>
    </location>
</feature>
<evidence type="ECO:0000259" key="5">
    <source>
        <dbReference type="PROSITE" id="PS50405"/>
    </source>
</evidence>
<feature type="active site" description="Nucleophile" evidence="1">
    <location>
        <position position="53"/>
    </location>
</feature>
<evidence type="ECO:0000313" key="6">
    <source>
        <dbReference type="EMBL" id="KAF2724667.1"/>
    </source>
</evidence>
<dbReference type="InterPro" id="IPR004045">
    <property type="entry name" value="Glutathione_S-Trfase_N"/>
</dbReference>
<dbReference type="OrthoDB" id="2309723at2759"/>
<name>A0A9P4QCF0_9PEZI</name>
<dbReference type="InterPro" id="IPR036282">
    <property type="entry name" value="Glutathione-S-Trfase_C_sf"/>
</dbReference>
<feature type="site" description="Lowers pKa of active site Cys" evidence="3">
    <location>
        <position position="252"/>
    </location>
</feature>
<evidence type="ECO:0000256" key="2">
    <source>
        <dbReference type="PIRSR" id="PIRSR015753-2"/>
    </source>
</evidence>
<dbReference type="CDD" id="cd03190">
    <property type="entry name" value="GST_C_Omega_like"/>
    <property type="match status" value="1"/>
</dbReference>
<proteinExistence type="predicted"/>
<dbReference type="InterPro" id="IPR010987">
    <property type="entry name" value="Glutathione-S-Trfase_C-like"/>
</dbReference>
<dbReference type="InterPro" id="IPR040079">
    <property type="entry name" value="Glutathione_S-Trfase"/>
</dbReference>
<comment type="caution">
    <text evidence="6">The sequence shown here is derived from an EMBL/GenBank/DDBJ whole genome shotgun (WGS) entry which is preliminary data.</text>
</comment>
<dbReference type="Pfam" id="PF13410">
    <property type="entry name" value="GST_C_2"/>
    <property type="match status" value="1"/>
</dbReference>
<dbReference type="SUPFAM" id="SSF47616">
    <property type="entry name" value="GST C-terminal domain-like"/>
    <property type="match status" value="1"/>
</dbReference>
<dbReference type="SFLD" id="SFLDS00019">
    <property type="entry name" value="Glutathione_Transferase_(cytos"/>
    <property type="match status" value="1"/>
</dbReference>
<feature type="region of interest" description="Disordered" evidence="4">
    <location>
        <begin position="1"/>
        <end position="24"/>
    </location>
</feature>
<dbReference type="Gene3D" id="1.20.1050.10">
    <property type="match status" value="1"/>
</dbReference>
<dbReference type="InterPro" id="IPR016639">
    <property type="entry name" value="GST_Omega/GSH"/>
</dbReference>
<feature type="site" description="Lowers pKa of active site Cys" evidence="3">
    <location>
        <position position="303"/>
    </location>
</feature>
<feature type="active site" description="Proton donor/acceptor" evidence="1">
    <location>
        <position position="192"/>
    </location>
</feature>
<dbReference type="Proteomes" id="UP000799441">
    <property type="component" value="Unassembled WGS sequence"/>
</dbReference>
<dbReference type="Gene3D" id="3.40.30.10">
    <property type="entry name" value="Glutaredoxin"/>
    <property type="match status" value="1"/>
</dbReference>
<keyword evidence="7" id="KW-1185">Reference proteome</keyword>
<evidence type="ECO:0000313" key="7">
    <source>
        <dbReference type="Proteomes" id="UP000799441"/>
    </source>
</evidence>
<dbReference type="PANTHER" id="PTHR32419">
    <property type="entry name" value="GLUTATHIONYL-HYDROQUINONE REDUCTASE"/>
    <property type="match status" value="1"/>
</dbReference>
<dbReference type="InterPro" id="IPR036249">
    <property type="entry name" value="Thioredoxin-like_sf"/>
</dbReference>
<feature type="binding site" evidence="2">
    <location>
        <begin position="137"/>
        <end position="138"/>
    </location>
    <ligand>
        <name>glutathione</name>
        <dbReference type="ChEBI" id="CHEBI:57925"/>
    </ligand>
</feature>
<dbReference type="SFLD" id="SFLDG01148">
    <property type="entry name" value="Xi_(cytGST)"/>
    <property type="match status" value="1"/>
</dbReference>